<dbReference type="Pfam" id="PF00296">
    <property type="entry name" value="Bac_luciferase"/>
    <property type="match status" value="1"/>
</dbReference>
<proteinExistence type="predicted"/>
<keyword evidence="4" id="KW-0503">Monooxygenase</keyword>
<dbReference type="InterPro" id="IPR036661">
    <property type="entry name" value="Luciferase-like_sf"/>
</dbReference>
<evidence type="ECO:0000313" key="6">
    <source>
        <dbReference type="EMBL" id="SVC73808.1"/>
    </source>
</evidence>
<dbReference type="PANTHER" id="PTHR42847:SF4">
    <property type="entry name" value="ALKANESULFONATE MONOOXYGENASE-RELATED"/>
    <property type="match status" value="1"/>
</dbReference>
<keyword evidence="2" id="KW-0288">FMN</keyword>
<organism evidence="6">
    <name type="scientific">marine metagenome</name>
    <dbReference type="NCBI Taxonomy" id="408172"/>
    <lineage>
        <taxon>unclassified sequences</taxon>
        <taxon>metagenomes</taxon>
        <taxon>ecological metagenomes</taxon>
    </lineage>
</organism>
<accession>A0A382PMB6</accession>
<dbReference type="PANTHER" id="PTHR42847">
    <property type="entry name" value="ALKANESULFONATE MONOOXYGENASE"/>
    <property type="match status" value="1"/>
</dbReference>
<sequence>MNAGPSRTREQLDRNKLSLGLFGMNCSGGLAVTTVPERWDASWENNQKLAQMADAAGLDFMLPLGRWKGYGGDTDHNGSNFETLTWATGILAITSNIMAFGTTHVSLFNPVVAAKQMVTADLVGQGRFGLNIVCGWNTDEFDMLGINLAQHEDRYDQGQEWVDIITRVWTSGEPFDYDGRFYQVHKTDIYPKPYGGGQPMIVCAGNSDRGRDFAARNANMMFTNMRSDLDEVPGNVAALKEMAAGYNRDIGVFSNV</sequence>
<dbReference type="InterPro" id="IPR050172">
    <property type="entry name" value="SsuD_RutA_monooxygenase"/>
</dbReference>
<name>A0A382PMB6_9ZZZZ</name>
<dbReference type="GO" id="GO:0046306">
    <property type="term" value="P:alkanesulfonate catabolic process"/>
    <property type="evidence" value="ECO:0007669"/>
    <property type="project" value="TreeGrafter"/>
</dbReference>
<evidence type="ECO:0000259" key="5">
    <source>
        <dbReference type="Pfam" id="PF00296"/>
    </source>
</evidence>
<evidence type="ECO:0000256" key="2">
    <source>
        <dbReference type="ARBA" id="ARBA00022643"/>
    </source>
</evidence>
<dbReference type="SUPFAM" id="SSF51679">
    <property type="entry name" value="Bacterial luciferase-like"/>
    <property type="match status" value="1"/>
</dbReference>
<dbReference type="InterPro" id="IPR011251">
    <property type="entry name" value="Luciferase-like_dom"/>
</dbReference>
<evidence type="ECO:0000256" key="1">
    <source>
        <dbReference type="ARBA" id="ARBA00022630"/>
    </source>
</evidence>
<dbReference type="EMBL" id="UINC01108009">
    <property type="protein sequence ID" value="SVC73808.1"/>
    <property type="molecule type" value="Genomic_DNA"/>
</dbReference>
<protein>
    <recommendedName>
        <fullName evidence="5">Luciferase-like domain-containing protein</fullName>
    </recommendedName>
</protein>
<dbReference type="Gene3D" id="3.20.20.30">
    <property type="entry name" value="Luciferase-like domain"/>
    <property type="match status" value="1"/>
</dbReference>
<keyword evidence="1" id="KW-0285">Flavoprotein</keyword>
<evidence type="ECO:0000256" key="3">
    <source>
        <dbReference type="ARBA" id="ARBA00023002"/>
    </source>
</evidence>
<keyword evidence="3" id="KW-0560">Oxidoreductase</keyword>
<gene>
    <name evidence="6" type="ORF">METZ01_LOCUS326662</name>
</gene>
<dbReference type="GO" id="GO:0008726">
    <property type="term" value="F:alkanesulfonate monooxygenase activity"/>
    <property type="evidence" value="ECO:0007669"/>
    <property type="project" value="TreeGrafter"/>
</dbReference>
<dbReference type="AlphaFoldDB" id="A0A382PMB6"/>
<feature type="domain" description="Luciferase-like" evidence="5">
    <location>
        <begin position="22"/>
        <end position="251"/>
    </location>
</feature>
<feature type="non-terminal residue" evidence="6">
    <location>
        <position position="256"/>
    </location>
</feature>
<reference evidence="6" key="1">
    <citation type="submission" date="2018-05" db="EMBL/GenBank/DDBJ databases">
        <authorList>
            <person name="Lanie J.A."/>
            <person name="Ng W.-L."/>
            <person name="Kazmierczak K.M."/>
            <person name="Andrzejewski T.M."/>
            <person name="Davidsen T.M."/>
            <person name="Wayne K.J."/>
            <person name="Tettelin H."/>
            <person name="Glass J.I."/>
            <person name="Rusch D."/>
            <person name="Podicherti R."/>
            <person name="Tsui H.-C.T."/>
            <person name="Winkler M.E."/>
        </authorList>
    </citation>
    <scope>NUCLEOTIDE SEQUENCE</scope>
</reference>
<evidence type="ECO:0000256" key="4">
    <source>
        <dbReference type="ARBA" id="ARBA00023033"/>
    </source>
</evidence>